<sequence>MSAVLHSFCCCCCSNTAWQHADPCLISRARVAAQALHFIHSVGYICYVLKRGIFADRWLVNCWASSTLGHSDDKLTAAHLNVKMRDCHPYLVFIAACNASIRPNSGRVEMSHVTALAPCDEMCRPSLRETGYSIPGTSTATRAEMTTAQSCLWRRLPIVRPSFSSDPLVRGL</sequence>
<protein>
    <submittedName>
        <fullName evidence="1">Uncharacterized protein</fullName>
    </submittedName>
</protein>
<name>A0AAD2JYQ7_9AGAR</name>
<feature type="non-terminal residue" evidence="1">
    <location>
        <position position="1"/>
    </location>
</feature>
<dbReference type="Proteomes" id="UP001295794">
    <property type="component" value="Unassembled WGS sequence"/>
</dbReference>
<organism evidence="1 2">
    <name type="scientific">Mycena citricolor</name>
    <dbReference type="NCBI Taxonomy" id="2018698"/>
    <lineage>
        <taxon>Eukaryota</taxon>
        <taxon>Fungi</taxon>
        <taxon>Dikarya</taxon>
        <taxon>Basidiomycota</taxon>
        <taxon>Agaricomycotina</taxon>
        <taxon>Agaricomycetes</taxon>
        <taxon>Agaricomycetidae</taxon>
        <taxon>Agaricales</taxon>
        <taxon>Marasmiineae</taxon>
        <taxon>Mycenaceae</taxon>
        <taxon>Mycena</taxon>
    </lineage>
</organism>
<reference evidence="1" key="1">
    <citation type="submission" date="2023-11" db="EMBL/GenBank/DDBJ databases">
        <authorList>
            <person name="De Vega J J."/>
            <person name="De Vega J J."/>
        </authorList>
    </citation>
    <scope>NUCLEOTIDE SEQUENCE</scope>
</reference>
<evidence type="ECO:0000313" key="1">
    <source>
        <dbReference type="EMBL" id="CAK5269232.1"/>
    </source>
</evidence>
<gene>
    <name evidence="1" type="ORF">MYCIT1_LOCUS12808</name>
</gene>
<keyword evidence="2" id="KW-1185">Reference proteome</keyword>
<dbReference type="EMBL" id="CAVNYO010000143">
    <property type="protein sequence ID" value="CAK5269232.1"/>
    <property type="molecule type" value="Genomic_DNA"/>
</dbReference>
<evidence type="ECO:0000313" key="2">
    <source>
        <dbReference type="Proteomes" id="UP001295794"/>
    </source>
</evidence>
<comment type="caution">
    <text evidence="1">The sequence shown here is derived from an EMBL/GenBank/DDBJ whole genome shotgun (WGS) entry which is preliminary data.</text>
</comment>
<accession>A0AAD2JYQ7</accession>
<dbReference type="AlphaFoldDB" id="A0AAD2JYQ7"/>
<proteinExistence type="predicted"/>